<dbReference type="AlphaFoldDB" id="A0A9P9E8E7"/>
<dbReference type="EMBL" id="JAGMWT010000003">
    <property type="protein sequence ID" value="KAH7131846.1"/>
    <property type="molecule type" value="Genomic_DNA"/>
</dbReference>
<feature type="compositionally biased region" description="Basic residues" evidence="1">
    <location>
        <begin position="268"/>
        <end position="280"/>
    </location>
</feature>
<keyword evidence="3" id="KW-1185">Reference proteome</keyword>
<dbReference type="OrthoDB" id="5232980at2759"/>
<feature type="compositionally biased region" description="Low complexity" evidence="1">
    <location>
        <begin position="295"/>
        <end position="342"/>
    </location>
</feature>
<name>A0A9P9E8E7_9PLEO</name>
<dbReference type="Proteomes" id="UP000700596">
    <property type="component" value="Unassembled WGS sequence"/>
</dbReference>
<feature type="region of interest" description="Disordered" evidence="1">
    <location>
        <begin position="217"/>
        <end position="385"/>
    </location>
</feature>
<feature type="compositionally biased region" description="Basic and acidic residues" evidence="1">
    <location>
        <begin position="364"/>
        <end position="385"/>
    </location>
</feature>
<comment type="caution">
    <text evidence="2">The sequence shown here is derived from an EMBL/GenBank/DDBJ whole genome shotgun (WGS) entry which is preliminary data.</text>
</comment>
<evidence type="ECO:0000313" key="3">
    <source>
        <dbReference type="Proteomes" id="UP000700596"/>
    </source>
</evidence>
<evidence type="ECO:0000313" key="2">
    <source>
        <dbReference type="EMBL" id="KAH7131846.1"/>
    </source>
</evidence>
<gene>
    <name evidence="2" type="ORF">B0J11DRAFT_209448</name>
</gene>
<organism evidence="2 3">
    <name type="scientific">Dendryphion nanum</name>
    <dbReference type="NCBI Taxonomy" id="256645"/>
    <lineage>
        <taxon>Eukaryota</taxon>
        <taxon>Fungi</taxon>
        <taxon>Dikarya</taxon>
        <taxon>Ascomycota</taxon>
        <taxon>Pezizomycotina</taxon>
        <taxon>Dothideomycetes</taxon>
        <taxon>Pleosporomycetidae</taxon>
        <taxon>Pleosporales</taxon>
        <taxon>Torulaceae</taxon>
        <taxon>Dendryphion</taxon>
    </lineage>
</organism>
<evidence type="ECO:0000256" key="1">
    <source>
        <dbReference type="SAM" id="MobiDB-lite"/>
    </source>
</evidence>
<accession>A0A9P9E8E7</accession>
<proteinExistence type="predicted"/>
<reference evidence="2" key="1">
    <citation type="journal article" date="2021" name="Nat. Commun.">
        <title>Genetic determinants of endophytism in the Arabidopsis root mycobiome.</title>
        <authorList>
            <person name="Mesny F."/>
            <person name="Miyauchi S."/>
            <person name="Thiergart T."/>
            <person name="Pickel B."/>
            <person name="Atanasova L."/>
            <person name="Karlsson M."/>
            <person name="Huettel B."/>
            <person name="Barry K.W."/>
            <person name="Haridas S."/>
            <person name="Chen C."/>
            <person name="Bauer D."/>
            <person name="Andreopoulos W."/>
            <person name="Pangilinan J."/>
            <person name="LaButti K."/>
            <person name="Riley R."/>
            <person name="Lipzen A."/>
            <person name="Clum A."/>
            <person name="Drula E."/>
            <person name="Henrissat B."/>
            <person name="Kohler A."/>
            <person name="Grigoriev I.V."/>
            <person name="Martin F.M."/>
            <person name="Hacquard S."/>
        </authorList>
    </citation>
    <scope>NUCLEOTIDE SEQUENCE</scope>
    <source>
        <strain evidence="2">MPI-CAGE-CH-0243</strain>
    </source>
</reference>
<sequence>MEQCALSTLIPVLSTYLTIEEEAAILAQFKRVWRCDKQLLWSGLSYDIVQSWAKRHEIQTLTVAMGPLMDKENPSCRRKTKGPKDWSKYIKGASALFAWCISKGRTVMVLTPPPPEKFHPSGFTNYQTIEEPVLRWAVAGREDFMIKMLHPIVKLKATENFSYQVWPVDETEAWTARFGMATVKKSRWRQTAASQIQTLIKSAIEALKSSGITSMAGCGGGSSSSAPSSKNSKKLLEGANGPKKKERKAIKAVASSMSMQVCSETRMAKKKKKKRKKKSKGKEEKVIAIKCTELSQTPQKPKSSPTSSSSGTKSPTKTPSTKTKASSGTAPTSVVPTTSKSSNNDKITIKCGVPKEKHPKAKKQKEASASKKGNEVEKSLVTEQT</sequence>
<protein>
    <submittedName>
        <fullName evidence="2">Uncharacterized protein</fullName>
    </submittedName>
</protein>